<keyword evidence="7" id="KW-0539">Nucleus</keyword>
<sequence>MSDLYRQAHRLPKRAIDVEGVGVNFYIIGDPAYPLLDWLIKGYTRAQMHTAEQMSFNVHLSAARTCVEMAFGRLKARWRILLKRTDLHFTFCPHLVVTCCALHNFCERQRDQGNPRWIQETAVIEAELPQPGNQPINTANGNAQTIREALKDYVAANLPQRQGVLHR</sequence>
<comment type="similarity">
    <text evidence="3">Belongs to the HARBI1 family.</text>
</comment>
<evidence type="ECO:0000259" key="8">
    <source>
        <dbReference type="Pfam" id="PF13359"/>
    </source>
</evidence>
<gene>
    <name evidence="9" type="ORF">WMY93_031180</name>
</gene>
<dbReference type="Pfam" id="PF13359">
    <property type="entry name" value="DDE_Tnp_4"/>
    <property type="match status" value="1"/>
</dbReference>
<organism evidence="9 10">
    <name type="scientific">Mugilogobius chulae</name>
    <name type="common">yellowstripe goby</name>
    <dbReference type="NCBI Taxonomy" id="88201"/>
    <lineage>
        <taxon>Eukaryota</taxon>
        <taxon>Metazoa</taxon>
        <taxon>Chordata</taxon>
        <taxon>Craniata</taxon>
        <taxon>Vertebrata</taxon>
        <taxon>Euteleostomi</taxon>
        <taxon>Actinopterygii</taxon>
        <taxon>Neopterygii</taxon>
        <taxon>Teleostei</taxon>
        <taxon>Neoteleostei</taxon>
        <taxon>Acanthomorphata</taxon>
        <taxon>Gobiaria</taxon>
        <taxon>Gobiiformes</taxon>
        <taxon>Gobioidei</taxon>
        <taxon>Gobiidae</taxon>
        <taxon>Gobionellinae</taxon>
        <taxon>Mugilogobius</taxon>
    </lineage>
</organism>
<dbReference type="GO" id="GO:0004518">
    <property type="term" value="F:nuclease activity"/>
    <property type="evidence" value="ECO:0007669"/>
    <property type="project" value="UniProtKB-KW"/>
</dbReference>
<dbReference type="Proteomes" id="UP001460270">
    <property type="component" value="Unassembled WGS sequence"/>
</dbReference>
<comment type="caution">
    <text evidence="9">The sequence shown here is derived from an EMBL/GenBank/DDBJ whole genome shotgun (WGS) entry which is preliminary data.</text>
</comment>
<proteinExistence type="inferred from homology"/>
<comment type="subcellular location">
    <subcellularLocation>
        <location evidence="2">Nucleus</location>
    </subcellularLocation>
</comment>
<keyword evidence="10" id="KW-1185">Reference proteome</keyword>
<name>A0AAW0ME05_9GOBI</name>
<protein>
    <recommendedName>
        <fullName evidence="8">DDE Tnp4 domain-containing protein</fullName>
    </recommendedName>
</protein>
<evidence type="ECO:0000313" key="10">
    <source>
        <dbReference type="Proteomes" id="UP001460270"/>
    </source>
</evidence>
<comment type="cofactor">
    <cofactor evidence="1">
        <name>a divalent metal cation</name>
        <dbReference type="ChEBI" id="CHEBI:60240"/>
    </cofactor>
</comment>
<evidence type="ECO:0000313" key="9">
    <source>
        <dbReference type="EMBL" id="KAK7878183.1"/>
    </source>
</evidence>
<keyword evidence="6" id="KW-0378">Hydrolase</keyword>
<dbReference type="GO" id="GO:0046872">
    <property type="term" value="F:metal ion binding"/>
    <property type="evidence" value="ECO:0007669"/>
    <property type="project" value="UniProtKB-KW"/>
</dbReference>
<evidence type="ECO:0000256" key="4">
    <source>
        <dbReference type="ARBA" id="ARBA00022722"/>
    </source>
</evidence>
<keyword evidence="4" id="KW-0540">Nuclease</keyword>
<dbReference type="InterPro" id="IPR045249">
    <property type="entry name" value="HARBI1-like"/>
</dbReference>
<dbReference type="InterPro" id="IPR027806">
    <property type="entry name" value="HARBI1_dom"/>
</dbReference>
<dbReference type="GO" id="GO:0016787">
    <property type="term" value="F:hydrolase activity"/>
    <property type="evidence" value="ECO:0007669"/>
    <property type="project" value="UniProtKB-KW"/>
</dbReference>
<accession>A0AAW0ME05</accession>
<dbReference type="AlphaFoldDB" id="A0AAW0ME05"/>
<evidence type="ECO:0000256" key="2">
    <source>
        <dbReference type="ARBA" id="ARBA00004123"/>
    </source>
</evidence>
<evidence type="ECO:0000256" key="5">
    <source>
        <dbReference type="ARBA" id="ARBA00022723"/>
    </source>
</evidence>
<dbReference type="PANTHER" id="PTHR22930">
    <property type="match status" value="1"/>
</dbReference>
<evidence type="ECO:0000256" key="1">
    <source>
        <dbReference type="ARBA" id="ARBA00001968"/>
    </source>
</evidence>
<dbReference type="PANTHER" id="PTHR22930:SF85">
    <property type="entry name" value="GH03217P-RELATED"/>
    <property type="match status" value="1"/>
</dbReference>
<feature type="domain" description="DDE Tnp4" evidence="8">
    <location>
        <begin position="25"/>
        <end position="104"/>
    </location>
</feature>
<evidence type="ECO:0000256" key="3">
    <source>
        <dbReference type="ARBA" id="ARBA00006958"/>
    </source>
</evidence>
<dbReference type="EMBL" id="JBBPFD010000577">
    <property type="protein sequence ID" value="KAK7878183.1"/>
    <property type="molecule type" value="Genomic_DNA"/>
</dbReference>
<evidence type="ECO:0000256" key="7">
    <source>
        <dbReference type="ARBA" id="ARBA00023242"/>
    </source>
</evidence>
<reference evidence="10" key="1">
    <citation type="submission" date="2024-04" db="EMBL/GenBank/DDBJ databases">
        <title>Salinicola lusitanus LLJ914,a marine bacterium isolated from the Okinawa Trough.</title>
        <authorList>
            <person name="Li J."/>
        </authorList>
    </citation>
    <scope>NUCLEOTIDE SEQUENCE [LARGE SCALE GENOMIC DNA]</scope>
</reference>
<evidence type="ECO:0000256" key="6">
    <source>
        <dbReference type="ARBA" id="ARBA00022801"/>
    </source>
</evidence>
<dbReference type="GO" id="GO:0005634">
    <property type="term" value="C:nucleus"/>
    <property type="evidence" value="ECO:0007669"/>
    <property type="project" value="UniProtKB-SubCell"/>
</dbReference>
<keyword evidence="5" id="KW-0479">Metal-binding</keyword>